<organism evidence="1 2">
    <name type="scientific">Daedalea quercina L-15889</name>
    <dbReference type="NCBI Taxonomy" id="1314783"/>
    <lineage>
        <taxon>Eukaryota</taxon>
        <taxon>Fungi</taxon>
        <taxon>Dikarya</taxon>
        <taxon>Basidiomycota</taxon>
        <taxon>Agaricomycotina</taxon>
        <taxon>Agaricomycetes</taxon>
        <taxon>Polyporales</taxon>
        <taxon>Fomitopsis</taxon>
    </lineage>
</organism>
<protein>
    <submittedName>
        <fullName evidence="1">Uncharacterized protein</fullName>
    </submittedName>
</protein>
<sequence length="156" mass="18006">MERGTPRSRGQFHHYLPRFVGRRWLQEVKNVTLPGQKTKGGRHRPREYKQELINSYDIQSDTLHMGTTDLGKTFGIVDMYKDDADSTDVYRVERALSKLESDAARVFRVLDDAEKQGGSSVELVRSQVNTLRKFLFLTTYRNGVHSQQFLGVTLTR</sequence>
<name>A0A165TDF0_9APHY</name>
<dbReference type="Pfam" id="PF14022">
    <property type="entry name" value="DUF4238"/>
    <property type="match status" value="1"/>
</dbReference>
<dbReference type="InterPro" id="IPR025332">
    <property type="entry name" value="DUF4238"/>
</dbReference>
<dbReference type="OrthoDB" id="2801371at2759"/>
<evidence type="ECO:0000313" key="2">
    <source>
        <dbReference type="Proteomes" id="UP000076727"/>
    </source>
</evidence>
<keyword evidence="2" id="KW-1185">Reference proteome</keyword>
<dbReference type="AlphaFoldDB" id="A0A165TDF0"/>
<reference evidence="1 2" key="1">
    <citation type="journal article" date="2016" name="Mol. Biol. Evol.">
        <title>Comparative Genomics of Early-Diverging Mushroom-Forming Fungi Provides Insights into the Origins of Lignocellulose Decay Capabilities.</title>
        <authorList>
            <person name="Nagy L.G."/>
            <person name="Riley R."/>
            <person name="Tritt A."/>
            <person name="Adam C."/>
            <person name="Daum C."/>
            <person name="Floudas D."/>
            <person name="Sun H."/>
            <person name="Yadav J.S."/>
            <person name="Pangilinan J."/>
            <person name="Larsson K.H."/>
            <person name="Matsuura K."/>
            <person name="Barry K."/>
            <person name="Labutti K."/>
            <person name="Kuo R."/>
            <person name="Ohm R.A."/>
            <person name="Bhattacharya S.S."/>
            <person name="Shirouzu T."/>
            <person name="Yoshinaga Y."/>
            <person name="Martin F.M."/>
            <person name="Grigoriev I.V."/>
            <person name="Hibbett D.S."/>
        </authorList>
    </citation>
    <scope>NUCLEOTIDE SEQUENCE [LARGE SCALE GENOMIC DNA]</scope>
    <source>
        <strain evidence="1 2">L-15889</strain>
    </source>
</reference>
<gene>
    <name evidence="1" type="ORF">DAEQUDRAFT_762206</name>
</gene>
<evidence type="ECO:0000313" key="1">
    <source>
        <dbReference type="EMBL" id="KZT73278.1"/>
    </source>
</evidence>
<dbReference type="Proteomes" id="UP000076727">
    <property type="component" value="Unassembled WGS sequence"/>
</dbReference>
<dbReference type="EMBL" id="KV429037">
    <property type="protein sequence ID" value="KZT73278.1"/>
    <property type="molecule type" value="Genomic_DNA"/>
</dbReference>
<accession>A0A165TDF0</accession>
<proteinExistence type="predicted"/>